<protein>
    <submittedName>
        <fullName evidence="1">Uncharacterized protein</fullName>
    </submittedName>
</protein>
<dbReference type="AlphaFoldDB" id="C5B1B8"/>
<dbReference type="KEGG" id="mea:Mex_1p4059"/>
<dbReference type="EMBL" id="CP001510">
    <property type="protein sequence ID" value="ACS41719.1"/>
    <property type="molecule type" value="Genomic_DNA"/>
</dbReference>
<keyword evidence="2" id="KW-1185">Reference proteome</keyword>
<dbReference type="Proteomes" id="UP000009081">
    <property type="component" value="Chromosome"/>
</dbReference>
<reference evidence="1 2" key="1">
    <citation type="journal article" date="2009" name="PLoS ONE">
        <title>Methylobacterium genome sequences: a reference blueprint to investigate microbial metabolism of C1 compounds from natural and industrial sources.</title>
        <authorList>
            <person name="Vuilleumier S."/>
            <person name="Chistoserdova L."/>
            <person name="Lee M.-C."/>
            <person name="Bringel F."/>
            <person name="Lajus A."/>
            <person name="Zhou Y."/>
            <person name="Gourion B."/>
            <person name="Barbe V."/>
            <person name="Chang J."/>
            <person name="Cruveiller S."/>
            <person name="Dossat C."/>
            <person name="Gillett W."/>
            <person name="Gruffaz C."/>
            <person name="Haugen E."/>
            <person name="Hourcade E."/>
            <person name="Levy R."/>
            <person name="Mangenot S."/>
            <person name="Muller E."/>
            <person name="Nadalig T."/>
            <person name="Pagni M."/>
            <person name="Penny C."/>
            <person name="Peyraud R."/>
            <person name="Robinson D.G."/>
            <person name="Roche D."/>
            <person name="Rouy Z."/>
            <person name="Saenampechek C."/>
            <person name="Salvignol G."/>
            <person name="Vallenet D."/>
            <person name="Wu Z."/>
            <person name="Marx C.J."/>
            <person name="Vorholt J.A."/>
            <person name="Olson M.V."/>
            <person name="Kaul R."/>
            <person name="Weissenbach J."/>
            <person name="Medigue C."/>
            <person name="Lidstrom M.E."/>
        </authorList>
    </citation>
    <scope>NUCLEOTIDE SEQUENCE [LARGE SCALE GENOMIC DNA]</scope>
    <source>
        <strain evidence="2">ATCC 14718 / DSM 1338 / JCM 2805 / NCIMB 9133 / AM1</strain>
    </source>
</reference>
<organism evidence="1 2">
    <name type="scientific">Methylorubrum extorquens (strain ATCC 14718 / DSM 1338 / JCM 2805 / NCIMB 9133 / AM1)</name>
    <name type="common">Methylobacterium extorquens</name>
    <dbReference type="NCBI Taxonomy" id="272630"/>
    <lineage>
        <taxon>Bacteria</taxon>
        <taxon>Pseudomonadati</taxon>
        <taxon>Pseudomonadota</taxon>
        <taxon>Alphaproteobacteria</taxon>
        <taxon>Hyphomicrobiales</taxon>
        <taxon>Methylobacteriaceae</taxon>
        <taxon>Methylorubrum</taxon>
    </lineage>
</organism>
<evidence type="ECO:0000313" key="1">
    <source>
        <dbReference type="EMBL" id="ACS41719.1"/>
    </source>
</evidence>
<accession>C5B1B8</accession>
<gene>
    <name evidence="1" type="ordered locus">MexAM1_META1p4059</name>
</gene>
<proteinExistence type="predicted"/>
<name>C5B1B8_METEA</name>
<sequence length="115" mass="12785">MSIRASSSILNHYRPSCARFDVIPEFIHIPSDEGEAAAVLSYIVEARPEIGARTQLKQFASGSARAILKSLVNDGTFAGRLSDYDARCFHEEISRYEAEGQERVDAEVDRRAQPV</sequence>
<dbReference type="HOGENOM" id="CLU_2106064_0_0_5"/>
<evidence type="ECO:0000313" key="2">
    <source>
        <dbReference type="Proteomes" id="UP000009081"/>
    </source>
</evidence>